<dbReference type="Proteomes" id="UP000008864">
    <property type="component" value="Unassembled WGS sequence"/>
</dbReference>
<proteinExistence type="predicted"/>
<dbReference type="HOGENOM" id="CLU_2238534_0_0_1"/>
<keyword evidence="2" id="KW-1185">Reference proteome</keyword>
<protein>
    <submittedName>
        <fullName evidence="1">Uncharacterized protein</fullName>
    </submittedName>
</protein>
<organism evidence="1 2">
    <name type="scientific">Trichophyton rubrum (strain ATCC MYA-4607 / CBS 118892)</name>
    <name type="common">Athlete's foot fungus</name>
    <dbReference type="NCBI Taxonomy" id="559305"/>
    <lineage>
        <taxon>Eukaryota</taxon>
        <taxon>Fungi</taxon>
        <taxon>Dikarya</taxon>
        <taxon>Ascomycota</taxon>
        <taxon>Pezizomycotina</taxon>
        <taxon>Eurotiomycetes</taxon>
        <taxon>Eurotiomycetidae</taxon>
        <taxon>Onygenales</taxon>
        <taxon>Arthrodermataceae</taxon>
        <taxon>Trichophyton</taxon>
    </lineage>
</organism>
<dbReference type="VEuPathDB" id="FungiDB:TERG_12541"/>
<dbReference type="InParanoid" id="A0A080WXD2"/>
<dbReference type="GeneID" id="71777708"/>
<dbReference type="RefSeq" id="XP_047607221.1">
    <property type="nucleotide sequence ID" value="XM_047751488.1"/>
</dbReference>
<dbReference type="AlphaFoldDB" id="A0A080WXD2"/>
<evidence type="ECO:0000313" key="2">
    <source>
        <dbReference type="Proteomes" id="UP000008864"/>
    </source>
</evidence>
<gene>
    <name evidence="1" type="ORF">TERG_12541</name>
</gene>
<dbReference type="EMBL" id="GG700657">
    <property type="protein sequence ID" value="KFL62678.1"/>
    <property type="molecule type" value="Genomic_DNA"/>
</dbReference>
<evidence type="ECO:0000313" key="1">
    <source>
        <dbReference type="EMBL" id="KFL62678.1"/>
    </source>
</evidence>
<reference evidence="2" key="1">
    <citation type="journal article" date="2012" name="MBio">
        <title>Comparative genome analysis of Trichophyton rubrum and related dermatophytes reveals candidate genes involved in infection.</title>
        <authorList>
            <person name="Martinez D.A."/>
            <person name="Oliver B.G."/>
            <person name="Graeser Y."/>
            <person name="Goldberg J.M."/>
            <person name="Li W."/>
            <person name="Martinez-Rossi N.M."/>
            <person name="Monod M."/>
            <person name="Shelest E."/>
            <person name="Barton R.C."/>
            <person name="Birch E."/>
            <person name="Brakhage A.A."/>
            <person name="Chen Z."/>
            <person name="Gurr S.J."/>
            <person name="Heiman D."/>
            <person name="Heitman J."/>
            <person name="Kosti I."/>
            <person name="Rossi A."/>
            <person name="Saif S."/>
            <person name="Samalova M."/>
            <person name="Saunders C.W."/>
            <person name="Shea T."/>
            <person name="Summerbell R.C."/>
            <person name="Xu J."/>
            <person name="Young S."/>
            <person name="Zeng Q."/>
            <person name="Birren B.W."/>
            <person name="Cuomo C.A."/>
            <person name="White T.C."/>
        </authorList>
    </citation>
    <scope>NUCLEOTIDE SEQUENCE [LARGE SCALE GENOMIC DNA]</scope>
    <source>
        <strain evidence="2">ATCC MYA-4607 / CBS 118892</strain>
    </source>
</reference>
<name>A0A080WXD2_TRIRC</name>
<sequence>MALATSCVTITRVIPQGILHTAESIYAYRRGRNNTSFGLCKSDAVILRRLRAVGVKLAGTADRKTLDIADRTHRIPSIRDKLDSRKLRRRFRYASLRKSGSAEKR</sequence>
<accession>A0A080WXD2</accession>